<name>A0A3G6IUX0_9CORY</name>
<reference evidence="2 3" key="1">
    <citation type="submission" date="2018-11" db="EMBL/GenBank/DDBJ databases">
        <authorList>
            <person name="Kleinhagauer T."/>
            <person name="Glaeser S.P."/>
            <person name="Spergser J."/>
            <person name="Ruckert C."/>
            <person name="Kaempfer P."/>
            <person name="Busse H.-J."/>
        </authorList>
    </citation>
    <scope>NUCLEOTIDE SEQUENCE [LARGE SCALE GENOMIC DNA]</scope>
    <source>
        <strain evidence="2 3">812CH</strain>
    </source>
</reference>
<dbReference type="NCBIfam" id="TIGR03544">
    <property type="entry name" value="DivI1A_domain"/>
    <property type="match status" value="1"/>
</dbReference>
<dbReference type="InterPro" id="IPR019933">
    <property type="entry name" value="DivIVA_domain"/>
</dbReference>
<evidence type="ECO:0000313" key="2">
    <source>
        <dbReference type="EMBL" id="AZA09549.1"/>
    </source>
</evidence>
<sequence length="113" mass="12272" precursor="true">MFAVLPWIIGAIALVLAGMLLGRVIFSFSQAKPDTAPNDAAQQHNARLVSRGDFEQIRFTQVARGYDPQQVDAVLEQLIGMLREPNSASGAKLDGAARSYEAIVESPSSEKER</sequence>
<keyword evidence="1" id="KW-0812">Transmembrane</keyword>
<dbReference type="EMBL" id="CP033898">
    <property type="protein sequence ID" value="AZA09549.1"/>
    <property type="molecule type" value="Genomic_DNA"/>
</dbReference>
<organism evidence="2 3">
    <name type="scientific">Corynebacterium pseudopelargi</name>
    <dbReference type="NCBI Taxonomy" id="2080757"/>
    <lineage>
        <taxon>Bacteria</taxon>
        <taxon>Bacillati</taxon>
        <taxon>Actinomycetota</taxon>
        <taxon>Actinomycetes</taxon>
        <taxon>Mycobacteriales</taxon>
        <taxon>Corynebacteriaceae</taxon>
        <taxon>Corynebacterium</taxon>
    </lineage>
</organism>
<dbReference type="RefSeq" id="WP_123960463.1">
    <property type="nucleotide sequence ID" value="NZ_CP033898.1"/>
</dbReference>
<keyword evidence="1" id="KW-1133">Transmembrane helix</keyword>
<dbReference type="Proteomes" id="UP000271426">
    <property type="component" value="Chromosome"/>
</dbReference>
<proteinExistence type="predicted"/>
<evidence type="ECO:0000313" key="3">
    <source>
        <dbReference type="Proteomes" id="UP000271426"/>
    </source>
</evidence>
<keyword evidence="1" id="KW-0472">Membrane</keyword>
<dbReference type="AlphaFoldDB" id="A0A3G6IUX0"/>
<evidence type="ECO:0008006" key="4">
    <source>
        <dbReference type="Google" id="ProtNLM"/>
    </source>
</evidence>
<evidence type="ECO:0000256" key="1">
    <source>
        <dbReference type="SAM" id="Phobius"/>
    </source>
</evidence>
<accession>A0A3G6IUX0</accession>
<keyword evidence="3" id="KW-1185">Reference proteome</keyword>
<dbReference type="KEGG" id="cpso:CPPEL_07195"/>
<feature type="transmembrane region" description="Helical" evidence="1">
    <location>
        <begin position="6"/>
        <end position="26"/>
    </location>
</feature>
<dbReference type="OrthoDB" id="3404379at2"/>
<protein>
    <recommendedName>
        <fullName evidence="4">DivIVA protein</fullName>
    </recommendedName>
</protein>
<gene>
    <name evidence="2" type="ORF">CPPEL_07195</name>
</gene>